<keyword evidence="1" id="KW-0812">Transmembrane</keyword>
<dbReference type="KEGG" id="taa:NMY3_00178"/>
<feature type="transmembrane region" description="Helical" evidence="1">
    <location>
        <begin position="111"/>
        <end position="132"/>
    </location>
</feature>
<reference evidence="3" key="1">
    <citation type="submission" date="2015-10" db="EMBL/GenBank/DDBJ databases">
        <title>Niche specialization of a soil ammonia-oxidizing archaeon, Candidatus Nitrosocosmicus oleophilus.</title>
        <authorList>
            <person name="Jung M.-Y."/>
            <person name="Rhee S.-K."/>
        </authorList>
    </citation>
    <scope>NUCLEOTIDE SEQUENCE [LARGE SCALE GENOMIC DNA]</scope>
    <source>
        <strain evidence="3">MY3</strain>
    </source>
</reference>
<feature type="transmembrane region" description="Helical" evidence="1">
    <location>
        <begin position="144"/>
        <end position="166"/>
    </location>
</feature>
<keyword evidence="1" id="KW-1133">Transmembrane helix</keyword>
<dbReference type="GeneID" id="60420387"/>
<feature type="transmembrane region" description="Helical" evidence="1">
    <location>
        <begin position="212"/>
        <end position="235"/>
    </location>
</feature>
<gene>
    <name evidence="2" type="ORF">NMY3_00178</name>
</gene>
<evidence type="ECO:0000256" key="1">
    <source>
        <dbReference type="SAM" id="Phobius"/>
    </source>
</evidence>
<evidence type="ECO:0000313" key="2">
    <source>
        <dbReference type="EMBL" id="ALI34392.1"/>
    </source>
</evidence>
<proteinExistence type="predicted"/>
<feature type="transmembrane region" description="Helical" evidence="1">
    <location>
        <begin position="47"/>
        <end position="69"/>
    </location>
</feature>
<dbReference type="RefSeq" id="WP_196817062.1">
    <property type="nucleotide sequence ID" value="NZ_CP012850.1"/>
</dbReference>
<feature type="transmembrane region" description="Helical" evidence="1">
    <location>
        <begin position="20"/>
        <end position="41"/>
    </location>
</feature>
<keyword evidence="1" id="KW-0472">Membrane</keyword>
<dbReference type="EMBL" id="CP012850">
    <property type="protein sequence ID" value="ALI34392.1"/>
    <property type="molecule type" value="Genomic_DNA"/>
</dbReference>
<organism evidence="2 3">
    <name type="scientific">Candidatus Nitrosocosmicus oleophilus</name>
    <dbReference type="NCBI Taxonomy" id="1353260"/>
    <lineage>
        <taxon>Archaea</taxon>
        <taxon>Nitrososphaerota</taxon>
        <taxon>Nitrososphaeria</taxon>
        <taxon>Nitrososphaerales</taxon>
        <taxon>Nitrososphaeraceae</taxon>
        <taxon>Candidatus Nitrosocosmicus</taxon>
    </lineage>
</organism>
<keyword evidence="3" id="KW-1185">Reference proteome</keyword>
<evidence type="ECO:0000313" key="3">
    <source>
        <dbReference type="Proteomes" id="UP000058925"/>
    </source>
</evidence>
<name>A0A654M5L9_9ARCH</name>
<feature type="transmembrane region" description="Helical" evidence="1">
    <location>
        <begin position="81"/>
        <end position="99"/>
    </location>
</feature>
<feature type="transmembrane region" description="Helical" evidence="1">
    <location>
        <begin position="247"/>
        <end position="266"/>
    </location>
</feature>
<sequence>MSRAKNIESAFQIKYKTKYLLFGFIIAIAAAIVIIHIILYNTNDDRYIGTTSAVLLGSSTCMALFIILSNPRNIEVQKFKLVFVGVSLWFLGEFSYTYYQIVLGIDAPYPGIGEIFYVAGYVPLILFTYRSFKTINRNGIIKHSSIVIVVTLASILPVISTIQIFSQEVNFQIQLPDIVISTITNYGDIVLLSLSILILTKLPRSNPYIYHWILFTSFLILATITDLIYLTAAIVDEEFLSKTEWTWKAMWALAYLCILASLFWYYKLIQILSENSAEYYSRLLEMSGYAAKYDNNISVETKGELLKEDQLHTDNMQDFKLVENRINEIIKGAKYEIAILFCNLTSLRISETHSILEFLKEKTRSNI</sequence>
<dbReference type="AlphaFoldDB" id="A0A654M5L9"/>
<protein>
    <submittedName>
        <fullName evidence="2">Uncharacterized protein</fullName>
    </submittedName>
</protein>
<dbReference type="Proteomes" id="UP000058925">
    <property type="component" value="Chromosome"/>
</dbReference>
<feature type="transmembrane region" description="Helical" evidence="1">
    <location>
        <begin position="178"/>
        <end position="200"/>
    </location>
</feature>
<accession>A0A654M5L9</accession>